<name>G0N1H6_CAEBE</name>
<reference evidence="4" key="1">
    <citation type="submission" date="2011-07" db="EMBL/GenBank/DDBJ databases">
        <authorList>
            <consortium name="Caenorhabditis brenneri Sequencing and Analysis Consortium"/>
            <person name="Wilson R.K."/>
        </authorList>
    </citation>
    <scope>NUCLEOTIDE SEQUENCE [LARGE SCALE GENOMIC DNA]</scope>
    <source>
        <strain evidence="4">PB2801</strain>
    </source>
</reference>
<feature type="domain" description="F-box" evidence="1">
    <location>
        <begin position="4"/>
        <end position="38"/>
    </location>
</feature>
<sequence>MTDVPMTNILEQCDFKSVLTLRKVCHGVRNFIDDANFKTELTVLQITINSIDFSFRSYSKNGPAGAAEHCTLDDLKIILGIQNSTLLTFSVVIHPKNIGALDDLKDILKNKPRPLQTENVEIRVSRGSQVLKILPYLDSKVLKRITLMTPVCVRDTNLDEIERIMELEQFKIASELTINGFSVDVDLKKFFHFEKICIKFQEIPIMDLVALKEVFTTSPHMEKFWLHHYIMDNNQFEKKFGVPSKETEREDDFVSFIYKKWYFKMQTSKDDVLEIVYASFGLLSFKRIRAADVEENVIVRD</sequence>
<gene>
    <name evidence="3" type="ORF">CAEBREN_05719</name>
</gene>
<evidence type="ECO:0000313" key="4">
    <source>
        <dbReference type="Proteomes" id="UP000008068"/>
    </source>
</evidence>
<dbReference type="AlphaFoldDB" id="G0N1H6"/>
<dbReference type="InParanoid" id="G0N1H6"/>
<dbReference type="Pfam" id="PF01827">
    <property type="entry name" value="FTH"/>
    <property type="match status" value="1"/>
</dbReference>
<organism evidence="4">
    <name type="scientific">Caenorhabditis brenneri</name>
    <name type="common">Nematode worm</name>
    <dbReference type="NCBI Taxonomy" id="135651"/>
    <lineage>
        <taxon>Eukaryota</taxon>
        <taxon>Metazoa</taxon>
        <taxon>Ecdysozoa</taxon>
        <taxon>Nematoda</taxon>
        <taxon>Chromadorea</taxon>
        <taxon>Rhabditida</taxon>
        <taxon>Rhabditina</taxon>
        <taxon>Rhabditomorpha</taxon>
        <taxon>Rhabditoidea</taxon>
        <taxon>Rhabditidae</taxon>
        <taxon>Peloderinae</taxon>
        <taxon>Caenorhabditis</taxon>
    </lineage>
</organism>
<protein>
    <recommendedName>
        <fullName evidence="5">F-box domain-containing protein</fullName>
    </recommendedName>
</protein>
<evidence type="ECO:0000259" key="2">
    <source>
        <dbReference type="Pfam" id="PF01827"/>
    </source>
</evidence>
<dbReference type="OrthoDB" id="5911267at2759"/>
<dbReference type="InterPro" id="IPR001810">
    <property type="entry name" value="F-box_dom"/>
</dbReference>
<dbReference type="EMBL" id="GL379827">
    <property type="protein sequence ID" value="EGT50118.1"/>
    <property type="molecule type" value="Genomic_DNA"/>
</dbReference>
<proteinExistence type="predicted"/>
<evidence type="ECO:0000313" key="3">
    <source>
        <dbReference type="EMBL" id="EGT50118.1"/>
    </source>
</evidence>
<dbReference type="PANTHER" id="PTHR23014">
    <property type="entry name" value="F-BOX A PROTEIN"/>
    <property type="match status" value="1"/>
</dbReference>
<keyword evidence="4" id="KW-1185">Reference proteome</keyword>
<dbReference type="InterPro" id="IPR002900">
    <property type="entry name" value="DUF38/FTH_CAE_spp"/>
</dbReference>
<dbReference type="Pfam" id="PF00646">
    <property type="entry name" value="F-box"/>
    <property type="match status" value="1"/>
</dbReference>
<dbReference type="Proteomes" id="UP000008068">
    <property type="component" value="Unassembled WGS sequence"/>
</dbReference>
<accession>G0N1H6</accession>
<dbReference type="OMA" id="MEINRIV"/>
<evidence type="ECO:0008006" key="5">
    <source>
        <dbReference type="Google" id="ProtNLM"/>
    </source>
</evidence>
<evidence type="ECO:0000259" key="1">
    <source>
        <dbReference type="Pfam" id="PF00646"/>
    </source>
</evidence>
<dbReference type="PANTHER" id="PTHR23014:SF1">
    <property type="entry name" value="DUF38 DOMAIN-CONTAINING PROTEIN-RELATED"/>
    <property type="match status" value="1"/>
</dbReference>
<dbReference type="HOGENOM" id="CLU_030831_0_3_1"/>
<feature type="domain" description="DUF38" evidence="2">
    <location>
        <begin position="101"/>
        <end position="241"/>
    </location>
</feature>